<feature type="domain" description="DNA topoisomerase type IA zn finger" evidence="1">
    <location>
        <begin position="47"/>
        <end position="77"/>
    </location>
</feature>
<feature type="non-terminal residue" evidence="2">
    <location>
        <position position="1"/>
    </location>
</feature>
<name>A0ABY2TT89_9SPIR</name>
<proteinExistence type="predicted"/>
<gene>
    <name evidence="2" type="ORF">EZH24_07080</name>
</gene>
<feature type="domain" description="DNA topoisomerase type IA zn finger" evidence="1">
    <location>
        <begin position="124"/>
        <end position="155"/>
    </location>
</feature>
<reference evidence="2 3" key="1">
    <citation type="journal article" date="2019" name="Anaerobe">
        <title>Brachyspira catarrhinii sp. nov., an anaerobic intestinal spirochaete isolated from vervet monkeys may have been misidentified as Brachyspira aalborgi in previous studies.</title>
        <authorList>
            <person name="Phillips N.D."/>
            <person name="La T."/>
            <person name="Hampson D.J."/>
        </authorList>
    </citation>
    <scope>NUCLEOTIDE SEQUENCE [LARGE SCALE GENOMIC DNA]</scope>
    <source>
        <strain evidence="2 3">Z12</strain>
    </source>
</reference>
<dbReference type="Gene3D" id="3.30.65.10">
    <property type="entry name" value="Bacterial Topoisomerase I, domain 1"/>
    <property type="match status" value="2"/>
</dbReference>
<dbReference type="Pfam" id="PF01396">
    <property type="entry name" value="Zn_ribbon_Top1"/>
    <property type="match status" value="3"/>
</dbReference>
<organism evidence="2 3">
    <name type="scientific">Brachyspira catarrhinii</name>
    <dbReference type="NCBI Taxonomy" id="2528966"/>
    <lineage>
        <taxon>Bacteria</taxon>
        <taxon>Pseudomonadati</taxon>
        <taxon>Spirochaetota</taxon>
        <taxon>Spirochaetia</taxon>
        <taxon>Brachyspirales</taxon>
        <taxon>Brachyspiraceae</taxon>
        <taxon>Brachyspira</taxon>
    </lineage>
</organism>
<dbReference type="SUPFAM" id="SSF57783">
    <property type="entry name" value="Zinc beta-ribbon"/>
    <property type="match status" value="2"/>
</dbReference>
<accession>A0ABY2TT89</accession>
<evidence type="ECO:0000259" key="1">
    <source>
        <dbReference type="Pfam" id="PF01396"/>
    </source>
</evidence>
<protein>
    <submittedName>
        <fullName evidence="2">DNA topoisomerase I</fullName>
    </submittedName>
</protein>
<dbReference type="EMBL" id="SJDU01000164">
    <property type="protein sequence ID" value="TKZ35097.1"/>
    <property type="molecule type" value="Genomic_DNA"/>
</dbReference>
<dbReference type="PANTHER" id="PTHR42785">
    <property type="entry name" value="DNA TOPOISOMERASE, TYPE IA, CORE"/>
    <property type="match status" value="1"/>
</dbReference>
<dbReference type="PANTHER" id="PTHR42785:SF1">
    <property type="entry name" value="DNA TOPOISOMERASE"/>
    <property type="match status" value="1"/>
</dbReference>
<sequence length="163" mass="19006">IKIEDDNIEWNEILKEFYPHFLDTLKTAAENIHNMKDFFNEETDFVCEKCGRKMIKRLGRYGYFIACSGFPECKNAKGISFGVCPKCQGDITLKRSKRGREFYGCSNYPKCDFVSWDKPVQTPCPKCNGLMVERQIKNKGLFKVCIKEDCGYSEEMSEEEREE</sequence>
<dbReference type="InterPro" id="IPR000380">
    <property type="entry name" value="Topo_IA"/>
</dbReference>
<comment type="caution">
    <text evidence="2">The sequence shown here is derived from an EMBL/GenBank/DDBJ whole genome shotgun (WGS) entry which is preliminary data.</text>
</comment>
<dbReference type="Proteomes" id="UP000310168">
    <property type="component" value="Unassembled WGS sequence"/>
</dbReference>
<keyword evidence="3" id="KW-1185">Reference proteome</keyword>
<feature type="domain" description="DNA topoisomerase type IA zn finger" evidence="1">
    <location>
        <begin position="83"/>
        <end position="119"/>
    </location>
</feature>
<dbReference type="RefSeq" id="WP_170310847.1">
    <property type="nucleotide sequence ID" value="NZ_SJDU01000164.1"/>
</dbReference>
<evidence type="ECO:0000313" key="2">
    <source>
        <dbReference type="EMBL" id="TKZ35097.1"/>
    </source>
</evidence>
<evidence type="ECO:0000313" key="3">
    <source>
        <dbReference type="Proteomes" id="UP000310168"/>
    </source>
</evidence>
<dbReference type="InterPro" id="IPR013498">
    <property type="entry name" value="Topo_IA_Znf"/>
</dbReference>